<evidence type="ECO:0000313" key="2">
    <source>
        <dbReference type="EMBL" id="KAJ8357718.1"/>
    </source>
</evidence>
<evidence type="ECO:0000256" key="1">
    <source>
        <dbReference type="SAM" id="MobiDB-lite"/>
    </source>
</evidence>
<keyword evidence="3" id="KW-1185">Reference proteome</keyword>
<gene>
    <name evidence="2" type="ORF">SKAU_G00205120</name>
</gene>
<organism evidence="2 3">
    <name type="scientific">Synaphobranchus kaupii</name>
    <name type="common">Kaup's arrowtooth eel</name>
    <dbReference type="NCBI Taxonomy" id="118154"/>
    <lineage>
        <taxon>Eukaryota</taxon>
        <taxon>Metazoa</taxon>
        <taxon>Chordata</taxon>
        <taxon>Craniata</taxon>
        <taxon>Vertebrata</taxon>
        <taxon>Euteleostomi</taxon>
        <taxon>Actinopterygii</taxon>
        <taxon>Neopterygii</taxon>
        <taxon>Teleostei</taxon>
        <taxon>Anguilliformes</taxon>
        <taxon>Synaphobranchidae</taxon>
        <taxon>Synaphobranchus</taxon>
    </lineage>
</organism>
<protein>
    <submittedName>
        <fullName evidence="2">Uncharacterized protein</fullName>
    </submittedName>
</protein>
<feature type="compositionally biased region" description="Basic and acidic residues" evidence="1">
    <location>
        <begin position="10"/>
        <end position="25"/>
    </location>
</feature>
<reference evidence="2" key="1">
    <citation type="journal article" date="2023" name="Science">
        <title>Genome structures resolve the early diversification of teleost fishes.</title>
        <authorList>
            <person name="Parey E."/>
            <person name="Louis A."/>
            <person name="Montfort J."/>
            <person name="Bouchez O."/>
            <person name="Roques C."/>
            <person name="Iampietro C."/>
            <person name="Lluch J."/>
            <person name="Castinel A."/>
            <person name="Donnadieu C."/>
            <person name="Desvignes T."/>
            <person name="Floi Bucao C."/>
            <person name="Jouanno E."/>
            <person name="Wen M."/>
            <person name="Mejri S."/>
            <person name="Dirks R."/>
            <person name="Jansen H."/>
            <person name="Henkel C."/>
            <person name="Chen W.J."/>
            <person name="Zahm M."/>
            <person name="Cabau C."/>
            <person name="Klopp C."/>
            <person name="Thompson A.W."/>
            <person name="Robinson-Rechavi M."/>
            <person name="Braasch I."/>
            <person name="Lecointre G."/>
            <person name="Bobe J."/>
            <person name="Postlethwait J.H."/>
            <person name="Berthelot C."/>
            <person name="Roest Crollius H."/>
            <person name="Guiguen Y."/>
        </authorList>
    </citation>
    <scope>NUCLEOTIDE SEQUENCE</scope>
    <source>
        <strain evidence="2">WJC10195</strain>
    </source>
</reference>
<evidence type="ECO:0000313" key="3">
    <source>
        <dbReference type="Proteomes" id="UP001152622"/>
    </source>
</evidence>
<dbReference type="AlphaFoldDB" id="A0A9Q1FGR5"/>
<dbReference type="Proteomes" id="UP001152622">
    <property type="component" value="Chromosome 6"/>
</dbReference>
<sequence length="66" mass="7218">MRAAKRRPVGRRDDAPPCTKADGRSHTIVTATDRPSLRRSHHSHSPASFSLRLSLLPALPPECAHA</sequence>
<proteinExistence type="predicted"/>
<comment type="caution">
    <text evidence="2">The sequence shown here is derived from an EMBL/GenBank/DDBJ whole genome shotgun (WGS) entry which is preliminary data.</text>
</comment>
<name>A0A9Q1FGR5_SYNKA</name>
<feature type="region of interest" description="Disordered" evidence="1">
    <location>
        <begin position="1"/>
        <end position="52"/>
    </location>
</feature>
<accession>A0A9Q1FGR5</accession>
<dbReference type="EMBL" id="JAINUF010000006">
    <property type="protein sequence ID" value="KAJ8357718.1"/>
    <property type="molecule type" value="Genomic_DNA"/>
</dbReference>